<dbReference type="RefSeq" id="WP_012322282.1">
    <property type="nucleotide sequence ID" value="NZ_BJXP01000030.1"/>
</dbReference>
<sequence length="375" mass="39903">MTASGADAGGARAAPGRRRIYLDQTHLRDHVTGIERVTLDLFAPDRLAPHAVRPVTAGSLPGMIAAQQLGLPARALTDRDALFLFPGFPPGPLCAVAASRCLLYVHDTFLLTRKEDLSLRSRLYMSPSFALALRWCPNLFVNSRTTGADVRALCARRARVALLRPPVRDAFGLEDLPGPAAYAPGRTLRILAIGTIEPRKNYPATLALTAALIRAGIPAELHLVGRVGWGRHAFLEAPPPFLHRHGYLTDAELRALAGSCHLLLSTSKAEGLGLPLLEVQHGGLPVVAPDDPVFREVLGGSALLIRPEQPDAAACALAGWIRDGALARAAGMSRANVARWNAAAAEDGARFQRFLAGDPAAYDALESIVAHEGDG</sequence>
<reference evidence="1 2" key="1">
    <citation type="submission" date="2024-06" db="EMBL/GenBank/DDBJ databases">
        <title>Genomics of switchgrass bacterial isolates.</title>
        <authorList>
            <person name="Shade A."/>
        </authorList>
    </citation>
    <scope>NUCLEOTIDE SEQUENCE [LARGE SCALE GENOMIC DNA]</scope>
    <source>
        <strain evidence="1 2">PvP084</strain>
    </source>
</reference>
<comment type="caution">
    <text evidence="1">The sequence shown here is derived from an EMBL/GenBank/DDBJ whole genome shotgun (WGS) entry which is preliminary data.</text>
</comment>
<dbReference type="GeneID" id="6141464"/>
<evidence type="ECO:0000313" key="2">
    <source>
        <dbReference type="Proteomes" id="UP001549119"/>
    </source>
</evidence>
<dbReference type="PANTHER" id="PTHR46401:SF9">
    <property type="entry name" value="MANNOSYLTRANSFERASE A"/>
    <property type="match status" value="1"/>
</dbReference>
<dbReference type="EMBL" id="JBEPNW010000002">
    <property type="protein sequence ID" value="MET3864833.1"/>
    <property type="molecule type" value="Genomic_DNA"/>
</dbReference>
<organism evidence="1 2">
    <name type="scientific">Methylobacterium radiotolerans</name>
    <dbReference type="NCBI Taxonomy" id="31998"/>
    <lineage>
        <taxon>Bacteria</taxon>
        <taxon>Pseudomonadati</taxon>
        <taxon>Pseudomonadota</taxon>
        <taxon>Alphaproteobacteria</taxon>
        <taxon>Hyphomicrobiales</taxon>
        <taxon>Methylobacteriaceae</taxon>
        <taxon>Methylobacterium</taxon>
    </lineage>
</organism>
<dbReference type="Gene3D" id="3.40.50.2000">
    <property type="entry name" value="Glycogen Phosphorylase B"/>
    <property type="match status" value="1"/>
</dbReference>
<evidence type="ECO:0000313" key="1">
    <source>
        <dbReference type="EMBL" id="MET3864833.1"/>
    </source>
</evidence>
<gene>
    <name evidence="1" type="ORF">ABIC20_002142</name>
</gene>
<dbReference type="PANTHER" id="PTHR46401">
    <property type="entry name" value="GLYCOSYLTRANSFERASE WBBK-RELATED"/>
    <property type="match status" value="1"/>
</dbReference>
<dbReference type="SUPFAM" id="SSF53756">
    <property type="entry name" value="UDP-Glycosyltransferase/glycogen phosphorylase"/>
    <property type="match status" value="1"/>
</dbReference>
<dbReference type="Proteomes" id="UP001549119">
    <property type="component" value="Unassembled WGS sequence"/>
</dbReference>
<proteinExistence type="predicted"/>
<accession>A0ABV2NEB2</accession>
<dbReference type="Pfam" id="PF13692">
    <property type="entry name" value="Glyco_trans_1_4"/>
    <property type="match status" value="1"/>
</dbReference>
<name>A0ABV2NEB2_9HYPH</name>
<protein>
    <submittedName>
        <fullName evidence="1">Glycosyltransferase involved in cell wall biosynthesis</fullName>
    </submittedName>
</protein>
<keyword evidence="2" id="KW-1185">Reference proteome</keyword>